<dbReference type="Pfam" id="PF01869">
    <property type="entry name" value="BcrAD_BadFG"/>
    <property type="match status" value="1"/>
</dbReference>
<gene>
    <name evidence="3" type="ORF">S03H2_48037</name>
</gene>
<name>X1HZI7_9ZZZZ</name>
<evidence type="ECO:0000313" key="3">
    <source>
        <dbReference type="EMBL" id="GAH75546.1"/>
    </source>
</evidence>
<feature type="domain" description="ATPase BadF/BadG/BcrA/BcrD type" evidence="1">
    <location>
        <begin position="2"/>
        <end position="92"/>
    </location>
</feature>
<dbReference type="InterPro" id="IPR018709">
    <property type="entry name" value="CoA_activase_DUF2229"/>
</dbReference>
<dbReference type="AlphaFoldDB" id="X1HZI7"/>
<organism evidence="3">
    <name type="scientific">marine sediment metagenome</name>
    <dbReference type="NCBI Taxonomy" id="412755"/>
    <lineage>
        <taxon>unclassified sequences</taxon>
        <taxon>metagenomes</taxon>
        <taxon>ecological metagenomes</taxon>
    </lineage>
</organism>
<dbReference type="InterPro" id="IPR043129">
    <property type="entry name" value="ATPase_NBD"/>
</dbReference>
<dbReference type="InterPro" id="IPR002731">
    <property type="entry name" value="ATPase_BadF"/>
</dbReference>
<proteinExistence type="predicted"/>
<dbReference type="InterPro" id="IPR051805">
    <property type="entry name" value="Dehydratase_Activator_Redct"/>
</dbReference>
<feature type="non-terminal residue" evidence="3">
    <location>
        <position position="1"/>
    </location>
</feature>
<dbReference type="EMBL" id="BARU01030252">
    <property type="protein sequence ID" value="GAH75546.1"/>
    <property type="molecule type" value="Genomic_DNA"/>
</dbReference>
<dbReference type="PANTHER" id="PTHR32329">
    <property type="entry name" value="BIFUNCTIONAL PROTEIN [INCLUDES 2-HYDROXYACYL-COA DEHYDRATASE (N-TER) AND ITS ACTIVATOR DOMAIN (C_TERM)-RELATED"/>
    <property type="match status" value="1"/>
</dbReference>
<reference evidence="3" key="1">
    <citation type="journal article" date="2014" name="Front. Microbiol.">
        <title>High frequency of phylogenetically diverse reductive dehalogenase-homologous genes in deep subseafloor sedimentary metagenomes.</title>
        <authorList>
            <person name="Kawai M."/>
            <person name="Futagami T."/>
            <person name="Toyoda A."/>
            <person name="Takaki Y."/>
            <person name="Nishi S."/>
            <person name="Hori S."/>
            <person name="Arai W."/>
            <person name="Tsubouchi T."/>
            <person name="Morono Y."/>
            <person name="Uchiyama I."/>
            <person name="Ito T."/>
            <person name="Fujiyama A."/>
            <person name="Inagaki F."/>
            <person name="Takami H."/>
        </authorList>
    </citation>
    <scope>NUCLEOTIDE SEQUENCE</scope>
    <source>
        <strain evidence="3">Expedition CK06-06</strain>
    </source>
</reference>
<protein>
    <submittedName>
        <fullName evidence="3">Uncharacterized protein</fullName>
    </submittedName>
</protein>
<dbReference type="Pfam" id="PF09989">
    <property type="entry name" value="DUF2229"/>
    <property type="match status" value="1"/>
</dbReference>
<evidence type="ECO:0000259" key="1">
    <source>
        <dbReference type="Pfam" id="PF01869"/>
    </source>
</evidence>
<feature type="domain" description="DUF2229" evidence="2">
    <location>
        <begin position="200"/>
        <end position="265"/>
    </location>
</feature>
<feature type="non-terminal residue" evidence="3">
    <location>
        <position position="265"/>
    </location>
</feature>
<dbReference type="PANTHER" id="PTHR32329:SF7">
    <property type="entry name" value="ACTIVATOR OF 2-HYDROXYACYL-COA-HYDRATASE"/>
    <property type="match status" value="1"/>
</dbReference>
<sequence length="265" mass="29687">FNDQCAAFISSDIKNTYYEGISKEDIVAGLVYSICMNYINRVKGARPVGRKVFMQGGVCYNHAVPLAMAALSGKHIIVPPEPGLMGAYGVALEVKSRLDQGLLAEKAFDLETLANREVEYRKPFTCAGGREKCDLACSVSRIRIENKTYPFGGACNKYYNIRQKLRVDADQHDLVVKRQELVYDQFAPDLDDLPADAPVIGLTRSFLMNTYYPLFAHFFKELGFRPIAADAVDEQGLDRCAAPFCYPCEIAHGFFHNLLDRNPDY</sequence>
<accession>X1HZI7</accession>
<comment type="caution">
    <text evidence="3">The sequence shown here is derived from an EMBL/GenBank/DDBJ whole genome shotgun (WGS) entry which is preliminary data.</text>
</comment>
<evidence type="ECO:0000259" key="2">
    <source>
        <dbReference type="Pfam" id="PF09989"/>
    </source>
</evidence>
<dbReference type="Gene3D" id="3.30.420.40">
    <property type="match status" value="2"/>
</dbReference>
<dbReference type="SUPFAM" id="SSF53067">
    <property type="entry name" value="Actin-like ATPase domain"/>
    <property type="match status" value="1"/>
</dbReference>